<feature type="transmembrane region" description="Helical" evidence="8">
    <location>
        <begin position="86"/>
        <end position="110"/>
    </location>
</feature>
<comment type="caution">
    <text evidence="9">The sequence shown here is derived from an EMBL/GenBank/DDBJ whole genome shotgun (WGS) entry which is preliminary data.</text>
</comment>
<evidence type="ECO:0000256" key="5">
    <source>
        <dbReference type="ARBA" id="ARBA00023136"/>
    </source>
</evidence>
<feature type="transmembrane region" description="Helical" evidence="8">
    <location>
        <begin position="386"/>
        <end position="409"/>
    </location>
</feature>
<evidence type="ECO:0000256" key="3">
    <source>
        <dbReference type="ARBA" id="ARBA00022692"/>
    </source>
</evidence>
<dbReference type="GO" id="GO:0005886">
    <property type="term" value="C:plasma membrane"/>
    <property type="evidence" value="ECO:0007669"/>
    <property type="project" value="TreeGrafter"/>
</dbReference>
<keyword evidence="5 8" id="KW-0472">Membrane</keyword>
<evidence type="ECO:0000256" key="6">
    <source>
        <dbReference type="RuleBase" id="RU003732"/>
    </source>
</evidence>
<dbReference type="OrthoDB" id="99721at2157"/>
<keyword evidence="4 8" id="KW-1133">Transmembrane helix</keyword>
<accession>A0A483CMQ8</accession>
<dbReference type="PROSITE" id="PS50267">
    <property type="entry name" value="NA_NEUROTRAN_SYMP_3"/>
    <property type="match status" value="1"/>
</dbReference>
<comment type="subcellular location">
    <subcellularLocation>
        <location evidence="1">Membrane</location>
        <topology evidence="1">Multi-pass membrane protein</topology>
    </subcellularLocation>
</comment>
<feature type="region of interest" description="Disordered" evidence="7">
    <location>
        <begin position="488"/>
        <end position="512"/>
    </location>
</feature>
<feature type="transmembrane region" description="Helical" evidence="8">
    <location>
        <begin position="430"/>
        <end position="449"/>
    </location>
</feature>
<dbReference type="PANTHER" id="PTHR11616">
    <property type="entry name" value="SODIUM/CHLORIDE DEPENDENT TRANSPORTER"/>
    <property type="match status" value="1"/>
</dbReference>
<feature type="transmembrane region" description="Helical" evidence="8">
    <location>
        <begin position="12"/>
        <end position="30"/>
    </location>
</feature>
<reference evidence="9 10" key="1">
    <citation type="submission" date="2017-11" db="EMBL/GenBank/DDBJ databases">
        <title>Isolation and Characterization of Methanofollis Species from Methane Seep Offshore SW Taiwan.</title>
        <authorList>
            <person name="Teng N.-H."/>
            <person name="Lai M.-C."/>
            <person name="Chen S.-C."/>
        </authorList>
    </citation>
    <scope>NUCLEOTIDE SEQUENCE [LARGE SCALE GENOMIC DNA]</scope>
    <source>
        <strain evidence="9 10">FWC-SCC2</strain>
    </source>
</reference>
<keyword evidence="2 6" id="KW-0813">Transport</keyword>
<keyword evidence="10" id="KW-1185">Reference proteome</keyword>
<evidence type="ECO:0000256" key="1">
    <source>
        <dbReference type="ARBA" id="ARBA00004141"/>
    </source>
</evidence>
<feature type="transmembrane region" description="Helical" evidence="8">
    <location>
        <begin position="140"/>
        <end position="163"/>
    </location>
</feature>
<sequence>MSAEERWSSRFTFILAGIGAAIGLGNLWRFPYVCYDNGGGAFLIPYIVALLFAGVPLWLMESALGYRARAGVPGSFRTLIGRKVEWIGWLVVILTVILMAYYSVIMAWGVNYIGFASTLAWGSDPEGFFHETFLHLSPDIFTLGGLNWAVVLGAVISWTAVYVSIFRGIRSVEKVVWLTVLLPWLCLIMMVVRGVTLPGALDGLVYYLTPDFAALMRPGVWVAAFGQIFYSLSIGMGIMIAYAKFLPDRHDLVRSGYVICIANGVTSLIAGVAVFSTLGYLAHTTGVPVPEVVKGGVELVFVVYPAAISLLPLAPEIFGILFFLMFVTLAVDSIFAAVEGISISLEDYLGIPRVLLSAMVSAGVFLVGLLFMTNGGLYWIDLIDSYYNSFAVLIVGILEAIAIGHLYGAGRLRSFMNESASHPVGEWWDVCIRYLVPVVLIVAVAMNLIDRIGTPYGGYPPLAQAVGLALVFGAPIAAVAISGVFGGKPSRDEPSEWALQTEEEDAEPVAED</sequence>
<proteinExistence type="inferred from homology"/>
<dbReference type="InterPro" id="IPR037272">
    <property type="entry name" value="SNS_sf"/>
</dbReference>
<dbReference type="EMBL" id="PGCL01000003">
    <property type="protein sequence ID" value="TAJ44167.1"/>
    <property type="molecule type" value="Genomic_DNA"/>
</dbReference>
<dbReference type="PRINTS" id="PR00176">
    <property type="entry name" value="NANEUSMPORT"/>
</dbReference>
<dbReference type="PANTHER" id="PTHR11616:SF240">
    <property type="entry name" value="BLOATED TUBULES, ISOFORM B-RELATED"/>
    <property type="match status" value="1"/>
</dbReference>
<keyword evidence="6" id="KW-0769">Symport</keyword>
<feature type="transmembrane region" description="Helical" evidence="8">
    <location>
        <begin position="255"/>
        <end position="282"/>
    </location>
</feature>
<keyword evidence="3 6" id="KW-0812">Transmembrane</keyword>
<feature type="transmembrane region" description="Helical" evidence="8">
    <location>
        <begin position="42"/>
        <end position="60"/>
    </location>
</feature>
<dbReference type="SUPFAM" id="SSF161070">
    <property type="entry name" value="SNF-like"/>
    <property type="match status" value="1"/>
</dbReference>
<dbReference type="PROSITE" id="PS00610">
    <property type="entry name" value="NA_NEUROTRAN_SYMP_1"/>
    <property type="match status" value="1"/>
</dbReference>
<dbReference type="Proteomes" id="UP000292580">
    <property type="component" value="Unassembled WGS sequence"/>
</dbReference>
<dbReference type="AlphaFoldDB" id="A0A483CMQ8"/>
<feature type="transmembrane region" description="Helical" evidence="8">
    <location>
        <begin position="354"/>
        <end position="380"/>
    </location>
</feature>
<feature type="compositionally biased region" description="Acidic residues" evidence="7">
    <location>
        <begin position="501"/>
        <end position="512"/>
    </location>
</feature>
<dbReference type="GO" id="GO:0035725">
    <property type="term" value="P:sodium ion transmembrane transport"/>
    <property type="evidence" value="ECO:0007669"/>
    <property type="project" value="TreeGrafter"/>
</dbReference>
<evidence type="ECO:0000313" key="9">
    <source>
        <dbReference type="EMBL" id="TAJ44167.1"/>
    </source>
</evidence>
<name>A0A483CMQ8_9EURY</name>
<evidence type="ECO:0000256" key="4">
    <source>
        <dbReference type="ARBA" id="ARBA00022989"/>
    </source>
</evidence>
<feature type="transmembrane region" description="Helical" evidence="8">
    <location>
        <begin position="220"/>
        <end position="243"/>
    </location>
</feature>
<comment type="similarity">
    <text evidence="6">Belongs to the sodium:neurotransmitter symporter (SNF) (TC 2.A.22) family.</text>
</comment>
<evidence type="ECO:0000256" key="7">
    <source>
        <dbReference type="SAM" id="MobiDB-lite"/>
    </source>
</evidence>
<protein>
    <recommendedName>
        <fullName evidence="6">Transporter</fullName>
    </recommendedName>
</protein>
<gene>
    <name evidence="9" type="ORF">CUJ86_09060</name>
</gene>
<feature type="transmembrane region" description="Helical" evidence="8">
    <location>
        <begin position="461"/>
        <end position="485"/>
    </location>
</feature>
<organism evidence="9 10">
    <name type="scientific">Methanofollis fontis</name>
    <dbReference type="NCBI Taxonomy" id="2052832"/>
    <lineage>
        <taxon>Archaea</taxon>
        <taxon>Methanobacteriati</taxon>
        <taxon>Methanobacteriota</taxon>
        <taxon>Stenosarchaea group</taxon>
        <taxon>Methanomicrobia</taxon>
        <taxon>Methanomicrobiales</taxon>
        <taxon>Methanomicrobiaceae</taxon>
        <taxon>Methanofollis</taxon>
    </lineage>
</organism>
<evidence type="ECO:0000256" key="2">
    <source>
        <dbReference type="ARBA" id="ARBA00022448"/>
    </source>
</evidence>
<feature type="transmembrane region" description="Helical" evidence="8">
    <location>
        <begin position="317"/>
        <end position="342"/>
    </location>
</feature>
<feature type="transmembrane region" description="Helical" evidence="8">
    <location>
        <begin position="175"/>
        <end position="200"/>
    </location>
</feature>
<evidence type="ECO:0000256" key="8">
    <source>
        <dbReference type="SAM" id="Phobius"/>
    </source>
</evidence>
<dbReference type="Pfam" id="PF00209">
    <property type="entry name" value="SNF"/>
    <property type="match status" value="2"/>
</dbReference>
<dbReference type="NCBIfam" id="NF037979">
    <property type="entry name" value="Na_transp"/>
    <property type="match status" value="1"/>
</dbReference>
<evidence type="ECO:0000313" key="10">
    <source>
        <dbReference type="Proteomes" id="UP000292580"/>
    </source>
</evidence>
<dbReference type="RefSeq" id="WP_130647235.1">
    <property type="nucleotide sequence ID" value="NZ_PGCL01000003.1"/>
</dbReference>
<dbReference type="GO" id="GO:0015293">
    <property type="term" value="F:symporter activity"/>
    <property type="evidence" value="ECO:0007669"/>
    <property type="project" value="UniProtKB-KW"/>
</dbReference>
<dbReference type="InterPro" id="IPR000175">
    <property type="entry name" value="Na/ntran_symport"/>
</dbReference>